<dbReference type="KEGG" id="izh:FEM41_02280"/>
<evidence type="ECO:0000313" key="2">
    <source>
        <dbReference type="Proteomes" id="UP000302163"/>
    </source>
</evidence>
<gene>
    <name evidence="1" type="ORF">FEM41_02280</name>
</gene>
<organism evidence="1 2">
    <name type="scientific">Jejubacter calystegiae</name>
    <dbReference type="NCBI Taxonomy" id="2579935"/>
    <lineage>
        <taxon>Bacteria</taxon>
        <taxon>Pseudomonadati</taxon>
        <taxon>Pseudomonadota</taxon>
        <taxon>Gammaproteobacteria</taxon>
        <taxon>Enterobacterales</taxon>
        <taxon>Enterobacteriaceae</taxon>
        <taxon>Jejubacter</taxon>
    </lineage>
</organism>
<dbReference type="EMBL" id="CP040428">
    <property type="protein sequence ID" value="QCT18552.1"/>
    <property type="molecule type" value="Genomic_DNA"/>
</dbReference>
<reference evidence="1 2" key="1">
    <citation type="submission" date="2019-05" db="EMBL/GenBank/DDBJ databases">
        <title>Complete genome sequence of Izhakiella calystegiae KSNA2, an endophyte isolated from beach morning glory (Calystegia soldanella).</title>
        <authorList>
            <person name="Jiang L."/>
            <person name="Jeong J.C."/>
            <person name="Kim C.Y."/>
            <person name="Kim D.H."/>
            <person name="Kim S.W."/>
            <person name="Lee j."/>
        </authorList>
    </citation>
    <scope>NUCLEOTIDE SEQUENCE [LARGE SCALE GENOMIC DNA]</scope>
    <source>
        <strain evidence="1 2">KSNA2</strain>
    </source>
</reference>
<dbReference type="OrthoDB" id="9806592at2"/>
<evidence type="ECO:0000313" key="1">
    <source>
        <dbReference type="EMBL" id="QCT18552.1"/>
    </source>
</evidence>
<sequence length="75" mass="7850">MIIIAFLSMLCVYTGHIINDDMSALTSVPQKMGAAARCTMGDLGLDIPGLSAARKAMCMQKNGAWRGMVKSTGGA</sequence>
<dbReference type="AlphaFoldDB" id="A0A4P8YJK4"/>
<protein>
    <submittedName>
        <fullName evidence="1">Uncharacterized protein</fullName>
    </submittedName>
</protein>
<name>A0A4P8YJK4_9ENTR</name>
<dbReference type="Proteomes" id="UP000302163">
    <property type="component" value="Chromosome"/>
</dbReference>
<proteinExistence type="predicted"/>
<accession>A0A4P8YJK4</accession>
<keyword evidence="2" id="KW-1185">Reference proteome</keyword>
<dbReference type="RefSeq" id="WP_138094045.1">
    <property type="nucleotide sequence ID" value="NZ_CP040428.1"/>
</dbReference>